<keyword evidence="3" id="KW-0223">Dioxygenase</keyword>
<evidence type="ECO:0000259" key="7">
    <source>
        <dbReference type="PROSITE" id="PS51471"/>
    </source>
</evidence>
<dbReference type="PANTHER" id="PTHR16557">
    <property type="entry name" value="ALKYLATED DNA REPAIR PROTEIN ALKB-RELATED"/>
    <property type="match status" value="1"/>
</dbReference>
<name>A0AAD8L0W7_TARER</name>
<dbReference type="GO" id="GO:0005737">
    <property type="term" value="C:cytoplasm"/>
    <property type="evidence" value="ECO:0007669"/>
    <property type="project" value="TreeGrafter"/>
</dbReference>
<organism evidence="8 9">
    <name type="scientific">Tagetes erecta</name>
    <name type="common">African marigold</name>
    <dbReference type="NCBI Taxonomy" id="13708"/>
    <lineage>
        <taxon>Eukaryota</taxon>
        <taxon>Viridiplantae</taxon>
        <taxon>Streptophyta</taxon>
        <taxon>Embryophyta</taxon>
        <taxon>Tracheophyta</taxon>
        <taxon>Spermatophyta</taxon>
        <taxon>Magnoliopsida</taxon>
        <taxon>eudicotyledons</taxon>
        <taxon>Gunneridae</taxon>
        <taxon>Pentapetalae</taxon>
        <taxon>asterids</taxon>
        <taxon>campanulids</taxon>
        <taxon>Asterales</taxon>
        <taxon>Asteraceae</taxon>
        <taxon>Asteroideae</taxon>
        <taxon>Heliantheae alliance</taxon>
        <taxon>Tageteae</taxon>
        <taxon>Tagetes</taxon>
    </lineage>
</organism>
<keyword evidence="4" id="KW-0560">Oxidoreductase</keyword>
<dbReference type="PANTHER" id="PTHR16557:SF10">
    <property type="entry name" value="2-OXOGLUTARATE-DEPENDENT DIOXYGENASE FAMILY PROTEIN"/>
    <property type="match status" value="1"/>
</dbReference>
<feature type="binding site" evidence="6">
    <location>
        <position position="277"/>
    </location>
    <ligand>
        <name>Fe cation</name>
        <dbReference type="ChEBI" id="CHEBI:24875"/>
        <note>catalytic</note>
    </ligand>
</feature>
<dbReference type="Gene3D" id="2.60.120.590">
    <property type="entry name" value="Alpha-ketoglutarate-dependent dioxygenase AlkB-like"/>
    <property type="match status" value="1"/>
</dbReference>
<dbReference type="InterPro" id="IPR005123">
    <property type="entry name" value="Oxoglu/Fe-dep_dioxygenase_dom"/>
</dbReference>
<evidence type="ECO:0000256" key="6">
    <source>
        <dbReference type="PIRSR" id="PIRSR604574-2"/>
    </source>
</evidence>
<dbReference type="GO" id="GO:0035516">
    <property type="term" value="F:broad specificity oxidative DNA demethylase activity"/>
    <property type="evidence" value="ECO:0007669"/>
    <property type="project" value="TreeGrafter"/>
</dbReference>
<evidence type="ECO:0000256" key="1">
    <source>
        <dbReference type="ARBA" id="ARBA00007879"/>
    </source>
</evidence>
<proteinExistence type="inferred from homology"/>
<dbReference type="GO" id="GO:0035513">
    <property type="term" value="P:oxidative RNA demethylation"/>
    <property type="evidence" value="ECO:0007669"/>
    <property type="project" value="TreeGrafter"/>
</dbReference>
<comment type="cofactor">
    <cofactor evidence="6">
        <name>Fe(2+)</name>
        <dbReference type="ChEBI" id="CHEBI:29033"/>
    </cofactor>
    <text evidence="6">Binds 1 Fe(2+) ion per subunit.</text>
</comment>
<keyword evidence="5 6" id="KW-0408">Iron</keyword>
<dbReference type="GO" id="GO:0008198">
    <property type="term" value="F:ferrous iron binding"/>
    <property type="evidence" value="ECO:0007669"/>
    <property type="project" value="TreeGrafter"/>
</dbReference>
<dbReference type="PROSITE" id="PS51471">
    <property type="entry name" value="FE2OG_OXY"/>
    <property type="match status" value="1"/>
</dbReference>
<evidence type="ECO:0000256" key="5">
    <source>
        <dbReference type="ARBA" id="ARBA00023004"/>
    </source>
</evidence>
<evidence type="ECO:0000313" key="8">
    <source>
        <dbReference type="EMBL" id="KAK1433430.1"/>
    </source>
</evidence>
<reference evidence="8" key="1">
    <citation type="journal article" date="2023" name="bioRxiv">
        <title>Improved chromosome-level genome assembly for marigold (Tagetes erecta).</title>
        <authorList>
            <person name="Jiang F."/>
            <person name="Yuan L."/>
            <person name="Wang S."/>
            <person name="Wang H."/>
            <person name="Xu D."/>
            <person name="Wang A."/>
            <person name="Fan W."/>
        </authorList>
    </citation>
    <scope>NUCLEOTIDE SEQUENCE</scope>
    <source>
        <strain evidence="8">WSJ</strain>
        <tissue evidence="8">Leaf</tissue>
    </source>
</reference>
<keyword evidence="9" id="KW-1185">Reference proteome</keyword>
<accession>A0AAD8L0W7</accession>
<dbReference type="SUPFAM" id="SSF51197">
    <property type="entry name" value="Clavaminate synthase-like"/>
    <property type="match status" value="1"/>
</dbReference>
<feature type="binding site" evidence="6">
    <location>
        <position position="219"/>
    </location>
    <ligand>
        <name>Fe cation</name>
        <dbReference type="ChEBI" id="CHEBI:24875"/>
        <note>catalytic</note>
    </ligand>
</feature>
<evidence type="ECO:0000256" key="2">
    <source>
        <dbReference type="ARBA" id="ARBA00022723"/>
    </source>
</evidence>
<gene>
    <name evidence="8" type="ORF">QVD17_10340</name>
</gene>
<comment type="caution">
    <text evidence="8">The sequence shown here is derived from an EMBL/GenBank/DDBJ whole genome shotgun (WGS) entry which is preliminary data.</text>
</comment>
<feature type="binding site" evidence="6">
    <location>
        <position position="217"/>
    </location>
    <ligand>
        <name>Fe cation</name>
        <dbReference type="ChEBI" id="CHEBI:24875"/>
        <note>catalytic</note>
    </ligand>
</feature>
<evidence type="ECO:0000256" key="4">
    <source>
        <dbReference type="ARBA" id="ARBA00023002"/>
    </source>
</evidence>
<dbReference type="Proteomes" id="UP001229421">
    <property type="component" value="Unassembled WGS sequence"/>
</dbReference>
<dbReference type="InterPro" id="IPR037151">
    <property type="entry name" value="AlkB-like_sf"/>
</dbReference>
<dbReference type="Pfam" id="PF13532">
    <property type="entry name" value="2OG-FeII_Oxy_2"/>
    <property type="match status" value="1"/>
</dbReference>
<dbReference type="InterPro" id="IPR004574">
    <property type="entry name" value="Alkb"/>
</dbReference>
<feature type="domain" description="Fe2OG dioxygenase" evidence="7">
    <location>
        <begin position="199"/>
        <end position="309"/>
    </location>
</feature>
<sequence length="309" mass="34426">MLTTCYPRPTLLCLPSNHSPNSSFPHRVNDLSMQPKSTGISRRLVIGQYKQYHNTSIDLPLNRTQPFGLILPGPINSSSVIDQSVIIRPTSYEILESGMILMKNHINLNEQVEIVNICHKLGVGAGGFYRPTYGSGSKLRLHMMSFGRNWHPETKYTQLYRSDGSKPPPVPGVLVSLVQTLIQDARARVKSPYEIPSMCPDICLVNFYSVVGGLGLHQDNDESYEGLTKGLPVVSISIGDSCEFLYGHTRDKFKARKVLLESGDVLLFGGKSRLIYHGVNKIIPDSTPLSLLQKTMLKPGRLNLTFRQF</sequence>
<evidence type="ECO:0000313" key="9">
    <source>
        <dbReference type="Proteomes" id="UP001229421"/>
    </source>
</evidence>
<dbReference type="EMBL" id="JAUHHV010000002">
    <property type="protein sequence ID" value="KAK1433430.1"/>
    <property type="molecule type" value="Genomic_DNA"/>
</dbReference>
<dbReference type="InterPro" id="IPR027450">
    <property type="entry name" value="AlkB-like"/>
</dbReference>
<keyword evidence="2 6" id="KW-0479">Metal-binding</keyword>
<dbReference type="AlphaFoldDB" id="A0AAD8L0W7"/>
<evidence type="ECO:0000256" key="3">
    <source>
        <dbReference type="ARBA" id="ARBA00022964"/>
    </source>
</evidence>
<dbReference type="GO" id="GO:0035515">
    <property type="term" value="F:oxidative RNA demethylase activity"/>
    <property type="evidence" value="ECO:0007669"/>
    <property type="project" value="TreeGrafter"/>
</dbReference>
<protein>
    <recommendedName>
        <fullName evidence="7">Fe2OG dioxygenase domain-containing protein</fullName>
    </recommendedName>
</protein>
<comment type="similarity">
    <text evidence="1">Belongs to the alkB family.</text>
</comment>